<reference evidence="1" key="1">
    <citation type="submission" date="2018-05" db="EMBL/GenBank/DDBJ databases">
        <authorList>
            <person name="Lanie J.A."/>
            <person name="Ng W.-L."/>
            <person name="Kazmierczak K.M."/>
            <person name="Andrzejewski T.M."/>
            <person name="Davidsen T.M."/>
            <person name="Wayne K.J."/>
            <person name="Tettelin H."/>
            <person name="Glass J.I."/>
            <person name="Rusch D."/>
            <person name="Podicherti R."/>
            <person name="Tsui H.-C.T."/>
            <person name="Winkler M.E."/>
        </authorList>
    </citation>
    <scope>NUCLEOTIDE SEQUENCE</scope>
</reference>
<gene>
    <name evidence="1" type="ORF">METZ01_LOCUS182635</name>
</gene>
<evidence type="ECO:0000313" key="1">
    <source>
        <dbReference type="EMBL" id="SVB29781.1"/>
    </source>
</evidence>
<dbReference type="GO" id="GO:0006783">
    <property type="term" value="P:heme biosynthetic process"/>
    <property type="evidence" value="ECO:0007669"/>
    <property type="project" value="InterPro"/>
</dbReference>
<dbReference type="EMBL" id="UINC01036190">
    <property type="protein sequence ID" value="SVB29781.1"/>
    <property type="molecule type" value="Genomic_DNA"/>
</dbReference>
<accession>A0A382CW72</accession>
<dbReference type="PANTHER" id="PTHR11108">
    <property type="entry name" value="FERROCHELATASE"/>
    <property type="match status" value="1"/>
</dbReference>
<dbReference type="SUPFAM" id="SSF53800">
    <property type="entry name" value="Chelatase"/>
    <property type="match status" value="1"/>
</dbReference>
<dbReference type="GO" id="GO:0004325">
    <property type="term" value="F:ferrochelatase activity"/>
    <property type="evidence" value="ECO:0007669"/>
    <property type="project" value="InterPro"/>
</dbReference>
<organism evidence="1">
    <name type="scientific">marine metagenome</name>
    <dbReference type="NCBI Taxonomy" id="408172"/>
    <lineage>
        <taxon>unclassified sequences</taxon>
        <taxon>metagenomes</taxon>
        <taxon>ecological metagenomes</taxon>
    </lineage>
</organism>
<protein>
    <recommendedName>
        <fullName evidence="2">Ferrochelatase</fullName>
    </recommendedName>
</protein>
<proteinExistence type="predicted"/>
<dbReference type="Gene3D" id="3.40.50.1400">
    <property type="match status" value="1"/>
</dbReference>
<dbReference type="PANTHER" id="PTHR11108:SF1">
    <property type="entry name" value="FERROCHELATASE, MITOCHONDRIAL"/>
    <property type="match status" value="1"/>
</dbReference>
<dbReference type="InterPro" id="IPR001015">
    <property type="entry name" value="Ferrochelatase"/>
</dbReference>
<dbReference type="AlphaFoldDB" id="A0A382CW72"/>
<name>A0A382CW72_9ZZZZ</name>
<feature type="non-terminal residue" evidence="1">
    <location>
        <position position="163"/>
    </location>
</feature>
<dbReference type="Pfam" id="PF00762">
    <property type="entry name" value="Ferrochelatase"/>
    <property type="match status" value="1"/>
</dbReference>
<sequence length="163" mass="18132">MTSSPDSPFQAVLLIAFGGPQGMNDIRPFLSNVLRGRSVPTSRIEAVAKHYELFDGVSPITELTQRQAIGLADRLTRKSLKLPVYVGMRNWNPYLKDTLLEMSRAGIRRAIGFIMAPHGSFSSCEQYRNNVNEARQSIINSGEADVAITYVPSWHTHPGFIRA</sequence>
<dbReference type="InterPro" id="IPR033659">
    <property type="entry name" value="Ferrochelatase_N"/>
</dbReference>
<evidence type="ECO:0008006" key="2">
    <source>
        <dbReference type="Google" id="ProtNLM"/>
    </source>
</evidence>
<dbReference type="CDD" id="cd03411">
    <property type="entry name" value="Ferrochelatase_N"/>
    <property type="match status" value="1"/>
</dbReference>